<dbReference type="InterPro" id="IPR004027">
    <property type="entry name" value="SEC_C_motif"/>
</dbReference>
<keyword evidence="5 15" id="KW-1003">Cell membrane</keyword>
<dbReference type="Pfam" id="PF07516">
    <property type="entry name" value="SecA_SW"/>
    <property type="match status" value="1"/>
</dbReference>
<feature type="domain" description="Helicase ATP-binding" evidence="18">
    <location>
        <begin position="87"/>
        <end position="225"/>
    </location>
</feature>
<name>A0A9D2DY86_9FIRM</name>
<evidence type="ECO:0000256" key="15">
    <source>
        <dbReference type="HAMAP-Rule" id="MF_01382"/>
    </source>
</evidence>
<dbReference type="PANTHER" id="PTHR30612">
    <property type="entry name" value="SECA INNER MEMBRANE COMPONENT OF SEC PROTEIN SECRETION SYSTEM"/>
    <property type="match status" value="1"/>
</dbReference>
<dbReference type="GO" id="GO:0006605">
    <property type="term" value="P:protein targeting"/>
    <property type="evidence" value="ECO:0007669"/>
    <property type="project" value="UniProtKB-UniRule"/>
</dbReference>
<dbReference type="PANTHER" id="PTHR30612:SF0">
    <property type="entry name" value="CHLOROPLAST PROTEIN-TRANSPORTING ATPASE"/>
    <property type="match status" value="1"/>
</dbReference>
<organism evidence="20 21">
    <name type="scientific">Candidatus Gallimonas intestinigallinarum</name>
    <dbReference type="NCBI Taxonomy" id="2838604"/>
    <lineage>
        <taxon>Bacteria</taxon>
        <taxon>Bacillati</taxon>
        <taxon>Bacillota</taxon>
        <taxon>Clostridia</taxon>
        <taxon>Candidatus Gallimonas</taxon>
    </lineage>
</organism>
<dbReference type="GO" id="GO:0043952">
    <property type="term" value="P:protein transport by the Sec complex"/>
    <property type="evidence" value="ECO:0007669"/>
    <property type="project" value="UniProtKB-ARBA"/>
</dbReference>
<comment type="catalytic activity">
    <reaction evidence="15">
        <text>ATP + H2O + cellular proteinSide 1 = ADP + phosphate + cellular proteinSide 2.</text>
        <dbReference type="EC" id="7.4.2.8"/>
    </reaction>
</comment>
<proteinExistence type="inferred from homology"/>
<feature type="domain" description="SecA family profile" evidence="19">
    <location>
        <begin position="1"/>
        <end position="658"/>
    </location>
</feature>
<dbReference type="Proteomes" id="UP000824044">
    <property type="component" value="Unassembled WGS sequence"/>
</dbReference>
<dbReference type="SUPFAM" id="SSF52540">
    <property type="entry name" value="P-loop containing nucleoside triphosphate hydrolases"/>
    <property type="match status" value="2"/>
</dbReference>
<keyword evidence="9" id="KW-0862">Zinc</keyword>
<dbReference type="EMBL" id="DXBS01000132">
    <property type="protein sequence ID" value="HIZ25218.1"/>
    <property type="molecule type" value="Genomic_DNA"/>
</dbReference>
<evidence type="ECO:0000256" key="7">
    <source>
        <dbReference type="ARBA" id="ARBA00022723"/>
    </source>
</evidence>
<dbReference type="Gene3D" id="3.40.50.300">
    <property type="entry name" value="P-loop containing nucleotide triphosphate hydrolases"/>
    <property type="match status" value="2"/>
</dbReference>
<protein>
    <recommendedName>
        <fullName evidence="15 16">Protein translocase subunit SecA</fullName>
        <ecNumber evidence="15">7.4.2.8</ecNumber>
    </recommendedName>
</protein>
<dbReference type="PROSITE" id="PS51196">
    <property type="entry name" value="SECA_MOTOR_DEAD"/>
    <property type="match status" value="1"/>
</dbReference>
<keyword evidence="4 15" id="KW-0813">Transport</keyword>
<dbReference type="GO" id="GO:0065002">
    <property type="term" value="P:intracellular protein transmembrane transport"/>
    <property type="evidence" value="ECO:0007669"/>
    <property type="project" value="UniProtKB-UniRule"/>
</dbReference>
<dbReference type="GO" id="GO:0005886">
    <property type="term" value="C:plasma membrane"/>
    <property type="evidence" value="ECO:0007669"/>
    <property type="project" value="UniProtKB-SubCell"/>
</dbReference>
<sequence length="993" mass="112268">MGLIRYLMSGDSRRSLKKLDKTASAVEALAPKYAAMSDEELKAQTGILKGRLAKGETLEDILCDAFAALREASGRVLGMRHFHVQIVGGICLFQGRVAEMKTGEGKTLVATLPAYLEALAGKGVHIVTVNDYLARRDAEWMGKVHKFMGLTVGVVVPGMNDEQKRAAYQCDITYGTNNEFGFDYLRDNLKNDLKLMVQRELNFAIVDEVDSILIDEARTPLIISGKGEQSSELYQRVDKFVRTLSGGFDDELKDAEETSRRKHVPTAQKVAAAEALQWDFVIERKERQVRLTEYGAEKAEKYFGVESIADVANATLNHHIQQALKAHHIFHLNEQYIIKDGEIVIVDEFTGRLMEGRRYSDGLHQAIEAKEGVRVREENKTYATITFQNYFRLYKKLSGMTGTAKTEEGEFRTIYSLDVIEIPTNKPVRRIDMHDRIFSTVEGKKKAIVREIVERHEKGQPILVGTVSVEKSEEISRLLIRNGVKHNILNAKNHEREAEIVAQAGRFGSVTIATNMAGRGTDILLGGNPEYLAKKRLREEGVEHDVIERATSFVDLGDDQEAIDVRERYNALYKSYKEQTDAEKKKVIEAGGLCIIGTERHESRRIDNQLRGRSGRQGDVGASVFFISLEDDLMQRFGGDRMKHIYERSKMQDDECLESKVLTNLIEYAQKQIEGRNFAIRKNVLQYDDVMNKQRMIMYAERMRVIRGENVHEQVLKYIPGYVEGILKETVNIEDSPEKWSETDLNTALERYLLPEGTNYVTREKLGKWDYDVALKRITDKTTKCYEEKIARIQAEMPGVDFGKVERDILLSYVNSNWIDHIDAMDQLRKGIGLRSYGQSDPVIAYKQEGFAMFDEMVERIQERTIRFLLKCQIKAQPRPVQRIFPSANRPAQLAQQPAGVQQNTQPAQQPAAQPVQQATQSAAQPAQAQQAEQVETVGAEALPKAVDVDSLRTSGDVKFNPATIKKDKKVGPNDPCPCGSGLKYKKCHGRPY</sequence>
<dbReference type="Gene3D" id="3.90.1440.10">
    <property type="entry name" value="SecA, preprotein cross-linking domain"/>
    <property type="match status" value="1"/>
</dbReference>
<keyword evidence="13 15" id="KW-0811">Translocation</keyword>
<feature type="binding site" evidence="15">
    <location>
        <position position="85"/>
    </location>
    <ligand>
        <name>ATP</name>
        <dbReference type="ChEBI" id="CHEBI:30616"/>
    </ligand>
</feature>
<dbReference type="Gene3D" id="3.10.450.50">
    <property type="match status" value="1"/>
</dbReference>
<comment type="subunit">
    <text evidence="15">Monomer and homodimer. Part of the essential Sec protein translocation apparatus which comprises SecA, SecYEG and auxiliary proteins SecDF. Other proteins may also be involved.</text>
</comment>
<dbReference type="Gene3D" id="1.10.3060.10">
    <property type="entry name" value="Helical scaffold and wing domains of SecA"/>
    <property type="match status" value="1"/>
</dbReference>
<dbReference type="HAMAP" id="MF_01382">
    <property type="entry name" value="SecA"/>
    <property type="match status" value="1"/>
</dbReference>
<dbReference type="InterPro" id="IPR020937">
    <property type="entry name" value="SecA_CS"/>
</dbReference>
<feature type="binding site" evidence="15">
    <location>
        <begin position="103"/>
        <end position="107"/>
    </location>
    <ligand>
        <name>ATP</name>
        <dbReference type="ChEBI" id="CHEBI:30616"/>
    </ligand>
</feature>
<feature type="region of interest" description="Disordered" evidence="17">
    <location>
        <begin position="953"/>
        <end position="983"/>
    </location>
</feature>
<dbReference type="NCBIfam" id="NF009538">
    <property type="entry name" value="PRK12904.1"/>
    <property type="match status" value="1"/>
</dbReference>
<comment type="similarity">
    <text evidence="3 15 16">Belongs to the SecA family.</text>
</comment>
<gene>
    <name evidence="15 20" type="primary">secA</name>
    <name evidence="20" type="ORF">H9812_07130</name>
</gene>
<dbReference type="Pfam" id="PF07517">
    <property type="entry name" value="SecA_DEAD"/>
    <property type="match status" value="1"/>
</dbReference>
<dbReference type="InterPro" id="IPR027417">
    <property type="entry name" value="P-loop_NTPase"/>
</dbReference>
<dbReference type="GO" id="GO:0031522">
    <property type="term" value="C:cell envelope Sec protein transport complex"/>
    <property type="evidence" value="ECO:0007669"/>
    <property type="project" value="TreeGrafter"/>
</dbReference>
<keyword evidence="10 15" id="KW-0067">ATP-binding</keyword>
<dbReference type="Pfam" id="PF02810">
    <property type="entry name" value="SEC-C"/>
    <property type="match status" value="1"/>
</dbReference>
<dbReference type="PROSITE" id="PS01312">
    <property type="entry name" value="SECA"/>
    <property type="match status" value="1"/>
</dbReference>
<dbReference type="SUPFAM" id="SSF81767">
    <property type="entry name" value="Pre-protein crosslinking domain of SecA"/>
    <property type="match status" value="1"/>
</dbReference>
<dbReference type="CDD" id="cd18803">
    <property type="entry name" value="SF2_C_secA"/>
    <property type="match status" value="1"/>
</dbReference>
<dbReference type="SMART" id="SM00958">
    <property type="entry name" value="SecA_PP_bind"/>
    <property type="match status" value="1"/>
</dbReference>
<evidence type="ECO:0000256" key="9">
    <source>
        <dbReference type="ARBA" id="ARBA00022833"/>
    </source>
</evidence>
<comment type="subcellular location">
    <subcellularLocation>
        <location evidence="15">Cell membrane</location>
        <topology evidence="15">Peripheral membrane protein</topology>
        <orientation evidence="15">Cytoplasmic side</orientation>
    </subcellularLocation>
    <subcellularLocation>
        <location evidence="15">Cytoplasm</location>
    </subcellularLocation>
    <subcellularLocation>
        <location evidence="2">Membrane</location>
        <topology evidence="2">Peripheral membrane protein</topology>
    </subcellularLocation>
    <text evidence="15">Distribution is 50-50.</text>
</comment>
<evidence type="ECO:0000256" key="17">
    <source>
        <dbReference type="SAM" id="MobiDB-lite"/>
    </source>
</evidence>
<dbReference type="PROSITE" id="PS51192">
    <property type="entry name" value="HELICASE_ATP_BIND_1"/>
    <property type="match status" value="1"/>
</dbReference>
<dbReference type="Pfam" id="PF21090">
    <property type="entry name" value="P-loop_SecA"/>
    <property type="match status" value="1"/>
</dbReference>
<comment type="caution">
    <text evidence="20">The sequence shown here is derived from an EMBL/GenBank/DDBJ whole genome shotgun (WGS) entry which is preliminary data.</text>
</comment>
<keyword evidence="11 15" id="KW-0653">Protein transport</keyword>
<dbReference type="AlphaFoldDB" id="A0A9D2DY86"/>
<dbReference type="GO" id="GO:0046872">
    <property type="term" value="F:metal ion binding"/>
    <property type="evidence" value="ECO:0007669"/>
    <property type="project" value="UniProtKB-KW"/>
</dbReference>
<keyword evidence="6 15" id="KW-0963">Cytoplasm</keyword>
<feature type="compositionally biased region" description="Low complexity" evidence="17">
    <location>
        <begin position="899"/>
        <end position="936"/>
    </location>
</feature>
<evidence type="ECO:0000256" key="3">
    <source>
        <dbReference type="ARBA" id="ARBA00007650"/>
    </source>
</evidence>
<dbReference type="InterPro" id="IPR014018">
    <property type="entry name" value="SecA_motor_DEAD"/>
</dbReference>
<evidence type="ECO:0000256" key="14">
    <source>
        <dbReference type="ARBA" id="ARBA00023136"/>
    </source>
</evidence>
<comment type="cofactor">
    <cofactor evidence="1">
        <name>Zn(2+)</name>
        <dbReference type="ChEBI" id="CHEBI:29105"/>
    </cofactor>
</comment>
<dbReference type="EC" id="7.4.2.8" evidence="15"/>
<evidence type="ECO:0000256" key="16">
    <source>
        <dbReference type="RuleBase" id="RU003874"/>
    </source>
</evidence>
<keyword evidence="8 15" id="KW-0547">Nucleotide-binding</keyword>
<evidence type="ECO:0000256" key="1">
    <source>
        <dbReference type="ARBA" id="ARBA00001947"/>
    </source>
</evidence>
<evidence type="ECO:0000256" key="8">
    <source>
        <dbReference type="ARBA" id="ARBA00022741"/>
    </source>
</evidence>
<evidence type="ECO:0000313" key="20">
    <source>
        <dbReference type="EMBL" id="HIZ25218.1"/>
    </source>
</evidence>
<evidence type="ECO:0000256" key="6">
    <source>
        <dbReference type="ARBA" id="ARBA00022490"/>
    </source>
</evidence>
<dbReference type="FunFam" id="3.40.50.300:FF:000113">
    <property type="entry name" value="Preprotein translocase subunit SecA"/>
    <property type="match status" value="1"/>
</dbReference>
<feature type="binding site" evidence="15">
    <location>
        <position position="522"/>
    </location>
    <ligand>
        <name>ATP</name>
        <dbReference type="ChEBI" id="CHEBI:30616"/>
    </ligand>
</feature>
<accession>A0A9D2DY86</accession>
<dbReference type="GO" id="GO:0008564">
    <property type="term" value="F:protein-exporting ATPase activity"/>
    <property type="evidence" value="ECO:0007669"/>
    <property type="project" value="UniProtKB-EC"/>
</dbReference>
<keyword evidence="14 15" id="KW-0472">Membrane</keyword>
<keyword evidence="7" id="KW-0479">Metal-binding</keyword>
<evidence type="ECO:0000256" key="11">
    <source>
        <dbReference type="ARBA" id="ARBA00022927"/>
    </source>
</evidence>
<dbReference type="CDD" id="cd17928">
    <property type="entry name" value="DEXDc_SecA"/>
    <property type="match status" value="1"/>
</dbReference>
<evidence type="ECO:0000313" key="21">
    <source>
        <dbReference type="Proteomes" id="UP000824044"/>
    </source>
</evidence>
<dbReference type="GO" id="GO:0005524">
    <property type="term" value="F:ATP binding"/>
    <property type="evidence" value="ECO:0007669"/>
    <property type="project" value="UniProtKB-UniRule"/>
</dbReference>
<dbReference type="InterPro" id="IPR011130">
    <property type="entry name" value="SecA_preprotein_X-link_dom"/>
</dbReference>
<evidence type="ECO:0000256" key="4">
    <source>
        <dbReference type="ARBA" id="ARBA00022448"/>
    </source>
</evidence>
<dbReference type="InterPro" id="IPR000185">
    <property type="entry name" value="SecA"/>
</dbReference>
<evidence type="ECO:0000259" key="19">
    <source>
        <dbReference type="PROSITE" id="PS51196"/>
    </source>
</evidence>
<dbReference type="InterPro" id="IPR044722">
    <property type="entry name" value="SecA_SF2_C"/>
</dbReference>
<evidence type="ECO:0000256" key="5">
    <source>
        <dbReference type="ARBA" id="ARBA00022475"/>
    </source>
</evidence>
<reference evidence="20" key="2">
    <citation type="submission" date="2021-04" db="EMBL/GenBank/DDBJ databases">
        <authorList>
            <person name="Gilroy R."/>
        </authorList>
    </citation>
    <scope>NUCLEOTIDE SEQUENCE</scope>
    <source>
        <strain evidence="20">CHK33-5263</strain>
    </source>
</reference>
<evidence type="ECO:0000256" key="2">
    <source>
        <dbReference type="ARBA" id="ARBA00004170"/>
    </source>
</evidence>
<dbReference type="GO" id="GO:0005829">
    <property type="term" value="C:cytosol"/>
    <property type="evidence" value="ECO:0007669"/>
    <property type="project" value="TreeGrafter"/>
</dbReference>
<dbReference type="SUPFAM" id="SSF81886">
    <property type="entry name" value="Helical scaffold and wing domains of SecA"/>
    <property type="match status" value="1"/>
</dbReference>
<dbReference type="SMART" id="SM00957">
    <property type="entry name" value="SecA_DEAD"/>
    <property type="match status" value="1"/>
</dbReference>
<dbReference type="InterPro" id="IPR036670">
    <property type="entry name" value="SecA_X-link_sf"/>
</dbReference>
<dbReference type="Pfam" id="PF01043">
    <property type="entry name" value="SecA_PP_bind"/>
    <property type="match status" value="1"/>
</dbReference>
<evidence type="ECO:0000256" key="10">
    <source>
        <dbReference type="ARBA" id="ARBA00022840"/>
    </source>
</evidence>
<dbReference type="InterPro" id="IPR036266">
    <property type="entry name" value="SecA_Wing/Scaffold_sf"/>
</dbReference>
<comment type="function">
    <text evidence="15">Part of the Sec protein translocase complex. Interacts with the SecYEG preprotein conducting channel. Has a central role in coupling the hydrolysis of ATP to the transfer of proteins into and across the cell membrane, serving as an ATP-driven molecular motor driving the stepwise translocation of polypeptide chains across the membrane.</text>
</comment>
<evidence type="ECO:0000259" key="18">
    <source>
        <dbReference type="PROSITE" id="PS51192"/>
    </source>
</evidence>
<dbReference type="InterPro" id="IPR014001">
    <property type="entry name" value="Helicase_ATP-bd"/>
</dbReference>
<evidence type="ECO:0000256" key="13">
    <source>
        <dbReference type="ARBA" id="ARBA00023010"/>
    </source>
</evidence>
<keyword evidence="12 15" id="KW-1278">Translocase</keyword>
<dbReference type="InterPro" id="IPR011115">
    <property type="entry name" value="SecA_DEAD"/>
</dbReference>
<dbReference type="NCBIfam" id="TIGR00963">
    <property type="entry name" value="secA"/>
    <property type="match status" value="1"/>
</dbReference>
<dbReference type="GO" id="GO:0017038">
    <property type="term" value="P:protein import"/>
    <property type="evidence" value="ECO:0007669"/>
    <property type="project" value="InterPro"/>
</dbReference>
<dbReference type="InterPro" id="IPR011116">
    <property type="entry name" value="SecA_Wing/Scaffold"/>
</dbReference>
<evidence type="ECO:0000256" key="12">
    <source>
        <dbReference type="ARBA" id="ARBA00022967"/>
    </source>
</evidence>
<reference evidence="20" key="1">
    <citation type="journal article" date="2021" name="PeerJ">
        <title>Extensive microbial diversity within the chicken gut microbiome revealed by metagenomics and culture.</title>
        <authorList>
            <person name="Gilroy R."/>
            <person name="Ravi A."/>
            <person name="Getino M."/>
            <person name="Pursley I."/>
            <person name="Horton D.L."/>
            <person name="Alikhan N.F."/>
            <person name="Baker D."/>
            <person name="Gharbi K."/>
            <person name="Hall N."/>
            <person name="Watson M."/>
            <person name="Adriaenssens E.M."/>
            <person name="Foster-Nyarko E."/>
            <person name="Jarju S."/>
            <person name="Secka A."/>
            <person name="Antonio M."/>
            <person name="Oren A."/>
            <person name="Chaudhuri R.R."/>
            <person name="La Ragione R."/>
            <person name="Hildebrand F."/>
            <person name="Pallen M.J."/>
        </authorList>
    </citation>
    <scope>NUCLEOTIDE SEQUENCE</scope>
    <source>
        <strain evidence="20">CHK33-5263</strain>
    </source>
</reference>
<feature type="region of interest" description="Disordered" evidence="17">
    <location>
        <begin position="891"/>
        <end position="936"/>
    </location>
</feature>
<dbReference type="PRINTS" id="PR00906">
    <property type="entry name" value="SECA"/>
</dbReference>